<feature type="compositionally biased region" description="Basic and acidic residues" evidence="1">
    <location>
        <begin position="29"/>
        <end position="44"/>
    </location>
</feature>
<evidence type="ECO:0000313" key="2">
    <source>
        <dbReference type="EMBL" id="KAJ1131066.1"/>
    </source>
</evidence>
<accession>A0AAV7PUM6</accession>
<proteinExistence type="predicted"/>
<feature type="compositionally biased region" description="Basic residues" evidence="1">
    <location>
        <begin position="45"/>
        <end position="61"/>
    </location>
</feature>
<name>A0AAV7PUM6_PLEWA</name>
<evidence type="ECO:0000256" key="1">
    <source>
        <dbReference type="SAM" id="MobiDB-lite"/>
    </source>
</evidence>
<dbReference type="Proteomes" id="UP001066276">
    <property type="component" value="Chromosome 7"/>
</dbReference>
<gene>
    <name evidence="2" type="ORF">NDU88_009409</name>
</gene>
<protein>
    <submittedName>
        <fullName evidence="2">Uncharacterized protein</fullName>
    </submittedName>
</protein>
<organism evidence="2 3">
    <name type="scientific">Pleurodeles waltl</name>
    <name type="common">Iberian ribbed newt</name>
    <dbReference type="NCBI Taxonomy" id="8319"/>
    <lineage>
        <taxon>Eukaryota</taxon>
        <taxon>Metazoa</taxon>
        <taxon>Chordata</taxon>
        <taxon>Craniata</taxon>
        <taxon>Vertebrata</taxon>
        <taxon>Euteleostomi</taxon>
        <taxon>Amphibia</taxon>
        <taxon>Batrachia</taxon>
        <taxon>Caudata</taxon>
        <taxon>Salamandroidea</taxon>
        <taxon>Salamandridae</taxon>
        <taxon>Pleurodelinae</taxon>
        <taxon>Pleurodeles</taxon>
    </lineage>
</organism>
<comment type="caution">
    <text evidence="2">The sequence shown here is derived from an EMBL/GenBank/DDBJ whole genome shotgun (WGS) entry which is preliminary data.</text>
</comment>
<feature type="region of interest" description="Disordered" evidence="1">
    <location>
        <begin position="1"/>
        <end position="80"/>
    </location>
</feature>
<dbReference type="AlphaFoldDB" id="A0AAV7PUM6"/>
<dbReference type="EMBL" id="JANPWB010000011">
    <property type="protein sequence ID" value="KAJ1131066.1"/>
    <property type="molecule type" value="Genomic_DNA"/>
</dbReference>
<keyword evidence="3" id="KW-1185">Reference proteome</keyword>
<reference evidence="2" key="1">
    <citation type="journal article" date="2022" name="bioRxiv">
        <title>Sequencing and chromosome-scale assembly of the giantPleurodeles waltlgenome.</title>
        <authorList>
            <person name="Brown T."/>
            <person name="Elewa A."/>
            <person name="Iarovenko S."/>
            <person name="Subramanian E."/>
            <person name="Araus A.J."/>
            <person name="Petzold A."/>
            <person name="Susuki M."/>
            <person name="Suzuki K.-i.T."/>
            <person name="Hayashi T."/>
            <person name="Toyoda A."/>
            <person name="Oliveira C."/>
            <person name="Osipova E."/>
            <person name="Leigh N.D."/>
            <person name="Simon A."/>
            <person name="Yun M.H."/>
        </authorList>
    </citation>
    <scope>NUCLEOTIDE SEQUENCE</scope>
    <source>
        <strain evidence="2">20211129_DDA</strain>
        <tissue evidence="2">Liver</tissue>
    </source>
</reference>
<evidence type="ECO:0000313" key="3">
    <source>
        <dbReference type="Proteomes" id="UP001066276"/>
    </source>
</evidence>
<sequence length="80" mass="8931">MGTPPNVREAEFQSPALKGRTDSGSGGREILRTDAEDGGRERDAARRRRRPPSPRETRKKGNSSPLDVHWPPQPQRVVAF</sequence>